<feature type="domain" description="AB hydrolase-1" evidence="1">
    <location>
        <begin position="67"/>
        <end position="185"/>
    </location>
</feature>
<dbReference type="InterPro" id="IPR000073">
    <property type="entry name" value="AB_hydrolase_1"/>
</dbReference>
<accession>A0A1G8ZL11</accession>
<organism evidence="2 3">
    <name type="scientific">Catalinimonas alkaloidigena</name>
    <dbReference type="NCBI Taxonomy" id="1075417"/>
    <lineage>
        <taxon>Bacteria</taxon>
        <taxon>Pseudomonadati</taxon>
        <taxon>Bacteroidota</taxon>
        <taxon>Cytophagia</taxon>
        <taxon>Cytophagales</taxon>
        <taxon>Catalimonadaceae</taxon>
        <taxon>Catalinimonas</taxon>
    </lineage>
</organism>
<evidence type="ECO:0000259" key="1">
    <source>
        <dbReference type="Pfam" id="PF00561"/>
    </source>
</evidence>
<protein>
    <submittedName>
        <fullName evidence="2">Pimeloyl-ACP methyl ester carboxylesterase</fullName>
    </submittedName>
</protein>
<keyword evidence="3" id="KW-1185">Reference proteome</keyword>
<dbReference type="STRING" id="1075417.SAMN05421823_10220"/>
<dbReference type="AlphaFoldDB" id="A0A1G8ZL11"/>
<dbReference type="SUPFAM" id="SSF53474">
    <property type="entry name" value="alpha/beta-Hydrolases"/>
    <property type="match status" value="1"/>
</dbReference>
<sequence>MRQPVDHSTIANVLSSRRKATTHAQNPPPKERRLHYSLHTAVTPTLRTLEHDHICLAYRVWGTGTHPMLAFHGFGQTGAHFAALQPAWEHTFRVYAFDLFCHGDSAWPHGTMPLNFATWTTLMQRFCQQEKIDMFSAAGFSLGSRLALATATAFPQQLTSLTLVAPDSPFLSPWYRLAMAWPRLFRWSLSHSDVWLSWITRLEQTGVLAPAAARLALRSLRQPAHRARMACAWPVFSALRFSPVSLSQLFERHAVSVQLFLGKNDPIAAERKLIAWVGPMTRGKVTLLDVPHERLLAVVAGHWPQN</sequence>
<dbReference type="InterPro" id="IPR029058">
    <property type="entry name" value="AB_hydrolase_fold"/>
</dbReference>
<evidence type="ECO:0000313" key="3">
    <source>
        <dbReference type="Proteomes" id="UP000198510"/>
    </source>
</evidence>
<evidence type="ECO:0000313" key="2">
    <source>
        <dbReference type="EMBL" id="SDK15747.1"/>
    </source>
</evidence>
<dbReference type="EMBL" id="FNFO01000002">
    <property type="protein sequence ID" value="SDK15747.1"/>
    <property type="molecule type" value="Genomic_DNA"/>
</dbReference>
<dbReference type="PANTHER" id="PTHR46438">
    <property type="entry name" value="ALPHA/BETA-HYDROLASES SUPERFAMILY PROTEIN"/>
    <property type="match status" value="1"/>
</dbReference>
<dbReference type="Pfam" id="PF00561">
    <property type="entry name" value="Abhydrolase_1"/>
    <property type="match status" value="1"/>
</dbReference>
<name>A0A1G8ZL11_9BACT</name>
<proteinExistence type="predicted"/>
<gene>
    <name evidence="2" type="ORF">SAMN05421823_10220</name>
</gene>
<dbReference type="Gene3D" id="3.40.50.1820">
    <property type="entry name" value="alpha/beta hydrolase"/>
    <property type="match status" value="1"/>
</dbReference>
<dbReference type="Proteomes" id="UP000198510">
    <property type="component" value="Unassembled WGS sequence"/>
</dbReference>
<reference evidence="2 3" key="1">
    <citation type="submission" date="2016-10" db="EMBL/GenBank/DDBJ databases">
        <authorList>
            <person name="de Groot N.N."/>
        </authorList>
    </citation>
    <scope>NUCLEOTIDE SEQUENCE [LARGE SCALE GENOMIC DNA]</scope>
    <source>
        <strain evidence="2 3">DSM 25186</strain>
    </source>
</reference>